<evidence type="ECO:0000313" key="3">
    <source>
        <dbReference type="Proteomes" id="UP000053424"/>
    </source>
</evidence>
<dbReference type="Proteomes" id="UP000053424">
    <property type="component" value="Unassembled WGS sequence"/>
</dbReference>
<evidence type="ECO:0000313" key="2">
    <source>
        <dbReference type="EMBL" id="KIM37111.1"/>
    </source>
</evidence>
<feature type="compositionally biased region" description="Polar residues" evidence="1">
    <location>
        <begin position="1"/>
        <end position="22"/>
    </location>
</feature>
<sequence>MKEGTSTQTRKSAASLSQSTLPFGSARPRSSKPSSTPTTTKADILISIKPIFMDHIVKRTKNHEFRKYLVANTVQRMWFYVSSPDQTLRYIATISHGKSPGQIEVEDGMGNADFNAGLKESIAAYEIKELYQLKEPLALKEMQAKYGATFPQRFSYVSTKMLEEIALEDQIRLF</sequence>
<keyword evidence="3" id="KW-1185">Reference proteome</keyword>
<dbReference type="OrthoDB" id="2149705at2759"/>
<dbReference type="HOGENOM" id="CLU_103806_1_0_1"/>
<organism evidence="2 3">
    <name type="scientific">Hebeloma cylindrosporum</name>
    <dbReference type="NCBI Taxonomy" id="76867"/>
    <lineage>
        <taxon>Eukaryota</taxon>
        <taxon>Fungi</taxon>
        <taxon>Dikarya</taxon>
        <taxon>Basidiomycota</taxon>
        <taxon>Agaricomycotina</taxon>
        <taxon>Agaricomycetes</taxon>
        <taxon>Agaricomycetidae</taxon>
        <taxon>Agaricales</taxon>
        <taxon>Agaricineae</taxon>
        <taxon>Hymenogastraceae</taxon>
        <taxon>Hebeloma</taxon>
    </lineage>
</organism>
<reference evidence="3" key="2">
    <citation type="submission" date="2015-01" db="EMBL/GenBank/DDBJ databases">
        <title>Evolutionary Origins and Diversification of the Mycorrhizal Mutualists.</title>
        <authorList>
            <consortium name="DOE Joint Genome Institute"/>
            <consortium name="Mycorrhizal Genomics Consortium"/>
            <person name="Kohler A."/>
            <person name="Kuo A."/>
            <person name="Nagy L.G."/>
            <person name="Floudas D."/>
            <person name="Copeland A."/>
            <person name="Barry K.W."/>
            <person name="Cichocki N."/>
            <person name="Veneault-Fourrey C."/>
            <person name="LaButti K."/>
            <person name="Lindquist E.A."/>
            <person name="Lipzen A."/>
            <person name="Lundell T."/>
            <person name="Morin E."/>
            <person name="Murat C."/>
            <person name="Riley R."/>
            <person name="Ohm R."/>
            <person name="Sun H."/>
            <person name="Tunlid A."/>
            <person name="Henrissat B."/>
            <person name="Grigoriev I.V."/>
            <person name="Hibbett D.S."/>
            <person name="Martin F."/>
        </authorList>
    </citation>
    <scope>NUCLEOTIDE SEQUENCE [LARGE SCALE GENOMIC DNA]</scope>
    <source>
        <strain evidence="3">h7</strain>
    </source>
</reference>
<reference evidence="2 3" key="1">
    <citation type="submission" date="2014-04" db="EMBL/GenBank/DDBJ databases">
        <authorList>
            <consortium name="DOE Joint Genome Institute"/>
            <person name="Kuo A."/>
            <person name="Gay G."/>
            <person name="Dore J."/>
            <person name="Kohler A."/>
            <person name="Nagy L.G."/>
            <person name="Floudas D."/>
            <person name="Copeland A."/>
            <person name="Barry K.W."/>
            <person name="Cichocki N."/>
            <person name="Veneault-Fourrey C."/>
            <person name="LaButti K."/>
            <person name="Lindquist E.A."/>
            <person name="Lipzen A."/>
            <person name="Lundell T."/>
            <person name="Morin E."/>
            <person name="Murat C."/>
            <person name="Sun H."/>
            <person name="Tunlid A."/>
            <person name="Henrissat B."/>
            <person name="Grigoriev I.V."/>
            <person name="Hibbett D.S."/>
            <person name="Martin F."/>
            <person name="Nordberg H.P."/>
            <person name="Cantor M.N."/>
            <person name="Hua S.X."/>
        </authorList>
    </citation>
    <scope>NUCLEOTIDE SEQUENCE [LARGE SCALE GENOMIC DNA]</scope>
    <source>
        <strain evidence="3">h7</strain>
    </source>
</reference>
<dbReference type="SUPFAM" id="SSF88697">
    <property type="entry name" value="PUA domain-like"/>
    <property type="match status" value="1"/>
</dbReference>
<name>A0A0C3C0D5_HEBCY</name>
<protein>
    <recommendedName>
        <fullName evidence="4">ASCH domain-containing protein</fullName>
    </recommendedName>
</protein>
<evidence type="ECO:0000256" key="1">
    <source>
        <dbReference type="SAM" id="MobiDB-lite"/>
    </source>
</evidence>
<gene>
    <name evidence="2" type="ORF">M413DRAFT_281519</name>
</gene>
<feature type="region of interest" description="Disordered" evidence="1">
    <location>
        <begin position="1"/>
        <end position="39"/>
    </location>
</feature>
<accession>A0A0C3C0D5</accession>
<dbReference type="EMBL" id="KN831800">
    <property type="protein sequence ID" value="KIM37111.1"/>
    <property type="molecule type" value="Genomic_DNA"/>
</dbReference>
<feature type="compositionally biased region" description="Low complexity" evidence="1">
    <location>
        <begin position="25"/>
        <end position="39"/>
    </location>
</feature>
<dbReference type="AlphaFoldDB" id="A0A0C3C0D5"/>
<dbReference type="InterPro" id="IPR015947">
    <property type="entry name" value="PUA-like_sf"/>
</dbReference>
<proteinExistence type="predicted"/>
<evidence type="ECO:0008006" key="4">
    <source>
        <dbReference type="Google" id="ProtNLM"/>
    </source>
</evidence>